<name>A0AA88DE66_FICCA</name>
<comment type="caution">
    <text evidence="1">The sequence shown here is derived from an EMBL/GenBank/DDBJ whole genome shotgun (WGS) entry which is preliminary data.</text>
</comment>
<evidence type="ECO:0000313" key="2">
    <source>
        <dbReference type="Proteomes" id="UP001187192"/>
    </source>
</evidence>
<dbReference type="EMBL" id="BTGU01006163">
    <property type="protein sequence ID" value="GMN35154.1"/>
    <property type="molecule type" value="Genomic_DNA"/>
</dbReference>
<dbReference type="AlphaFoldDB" id="A0AA88DE66"/>
<sequence length="61" mass="7029">MYLVINLGRTKEDHETPLTFRKMEEKLRIFNKTQGVVAQYGDPPQIMSCRDVSSGYAYQSS</sequence>
<evidence type="ECO:0000313" key="1">
    <source>
        <dbReference type="EMBL" id="GMN35154.1"/>
    </source>
</evidence>
<protein>
    <submittedName>
        <fullName evidence="1">Uncharacterized protein</fullName>
    </submittedName>
</protein>
<dbReference type="Proteomes" id="UP001187192">
    <property type="component" value="Unassembled WGS sequence"/>
</dbReference>
<keyword evidence="2" id="KW-1185">Reference proteome</keyword>
<reference evidence="1" key="1">
    <citation type="submission" date="2023-07" db="EMBL/GenBank/DDBJ databases">
        <title>draft genome sequence of fig (Ficus carica).</title>
        <authorList>
            <person name="Takahashi T."/>
            <person name="Nishimura K."/>
        </authorList>
    </citation>
    <scope>NUCLEOTIDE SEQUENCE</scope>
</reference>
<organism evidence="1 2">
    <name type="scientific">Ficus carica</name>
    <name type="common">Common fig</name>
    <dbReference type="NCBI Taxonomy" id="3494"/>
    <lineage>
        <taxon>Eukaryota</taxon>
        <taxon>Viridiplantae</taxon>
        <taxon>Streptophyta</taxon>
        <taxon>Embryophyta</taxon>
        <taxon>Tracheophyta</taxon>
        <taxon>Spermatophyta</taxon>
        <taxon>Magnoliopsida</taxon>
        <taxon>eudicotyledons</taxon>
        <taxon>Gunneridae</taxon>
        <taxon>Pentapetalae</taxon>
        <taxon>rosids</taxon>
        <taxon>fabids</taxon>
        <taxon>Rosales</taxon>
        <taxon>Moraceae</taxon>
        <taxon>Ficeae</taxon>
        <taxon>Ficus</taxon>
    </lineage>
</organism>
<gene>
    <name evidence="1" type="ORF">TIFTF001_048426</name>
</gene>
<proteinExistence type="predicted"/>
<accession>A0AA88DE66</accession>